<sequence>MDKVTNSTIHVQTDTTNSTLTKFKFEKDLQSTTVTNNNQTKGLGNTTFGEFEDVLHRCSKQAWILNKQSLFVTNESKLSLFVITFLLVRVLALLVGGRILVLLVFRYQIIHVALRLGELHFVHPFARVPMQEGLSPEHGRELLTDPAEHLLDRGRVPDERRGHLQSRRGDHHALVSILDQLVNGERGVVRLDDRVGDLRGGEDGEGEHHAVRVLLPYLRDEQRAHAGSRSAT</sequence>
<protein>
    <submittedName>
        <fullName evidence="2">Uncharacterized protein</fullName>
    </submittedName>
</protein>
<evidence type="ECO:0000313" key="3">
    <source>
        <dbReference type="Proteomes" id="UP000092600"/>
    </source>
</evidence>
<proteinExistence type="predicted"/>
<organism evidence="2 3">
    <name type="scientific">Ananas comosus</name>
    <name type="common">Pineapple</name>
    <name type="synonym">Ananas ananas</name>
    <dbReference type="NCBI Taxonomy" id="4615"/>
    <lineage>
        <taxon>Eukaryota</taxon>
        <taxon>Viridiplantae</taxon>
        <taxon>Streptophyta</taxon>
        <taxon>Embryophyta</taxon>
        <taxon>Tracheophyta</taxon>
        <taxon>Spermatophyta</taxon>
        <taxon>Magnoliopsida</taxon>
        <taxon>Liliopsida</taxon>
        <taxon>Poales</taxon>
        <taxon>Bromeliaceae</taxon>
        <taxon>Bromelioideae</taxon>
        <taxon>Ananas</taxon>
    </lineage>
</organism>
<comment type="caution">
    <text evidence="2">The sequence shown here is derived from an EMBL/GenBank/DDBJ whole genome shotgun (WGS) entry which is preliminary data.</text>
</comment>
<name>A0A199W3I9_ANACO</name>
<feature type="transmembrane region" description="Helical" evidence="1">
    <location>
        <begin position="78"/>
        <end position="105"/>
    </location>
</feature>
<accession>A0A199W3I9</accession>
<keyword evidence="1" id="KW-1133">Transmembrane helix</keyword>
<keyword evidence="1" id="KW-0472">Membrane</keyword>
<dbReference type="AlphaFoldDB" id="A0A199W3I9"/>
<dbReference type="EMBL" id="LSRQ01000310">
    <property type="protein sequence ID" value="OAY83806.1"/>
    <property type="molecule type" value="Genomic_DNA"/>
</dbReference>
<evidence type="ECO:0000256" key="1">
    <source>
        <dbReference type="SAM" id="Phobius"/>
    </source>
</evidence>
<dbReference type="Proteomes" id="UP000092600">
    <property type="component" value="Unassembled WGS sequence"/>
</dbReference>
<gene>
    <name evidence="2" type="ORF">ACMD2_02975</name>
</gene>
<keyword evidence="1" id="KW-0812">Transmembrane</keyword>
<reference evidence="2 3" key="1">
    <citation type="journal article" date="2016" name="DNA Res.">
        <title>The draft genome of MD-2 pineapple using hybrid error correction of long reads.</title>
        <authorList>
            <person name="Redwan R.M."/>
            <person name="Saidin A."/>
            <person name="Kumar S.V."/>
        </authorList>
    </citation>
    <scope>NUCLEOTIDE SEQUENCE [LARGE SCALE GENOMIC DNA]</scope>
    <source>
        <strain evidence="3">cv. MD2</strain>
        <tissue evidence="2">Leaf</tissue>
    </source>
</reference>
<evidence type="ECO:0000313" key="2">
    <source>
        <dbReference type="EMBL" id="OAY83806.1"/>
    </source>
</evidence>